<evidence type="ECO:0000313" key="1">
    <source>
        <dbReference type="EMBL" id="KAF5781995.1"/>
    </source>
</evidence>
<comment type="caution">
    <text evidence="1">The sequence shown here is derived from an EMBL/GenBank/DDBJ whole genome shotgun (WGS) entry which is preliminary data.</text>
</comment>
<proteinExistence type="predicted"/>
<sequence>MYYLKTLQKLCIVNKDLNFYVYYSKKLYAKTIRKVKSYICAYMIFLVTK</sequence>
<organism evidence="1 2">
    <name type="scientific">Helianthus annuus</name>
    <name type="common">Common sunflower</name>
    <dbReference type="NCBI Taxonomy" id="4232"/>
    <lineage>
        <taxon>Eukaryota</taxon>
        <taxon>Viridiplantae</taxon>
        <taxon>Streptophyta</taxon>
        <taxon>Embryophyta</taxon>
        <taxon>Tracheophyta</taxon>
        <taxon>Spermatophyta</taxon>
        <taxon>Magnoliopsida</taxon>
        <taxon>eudicotyledons</taxon>
        <taxon>Gunneridae</taxon>
        <taxon>Pentapetalae</taxon>
        <taxon>asterids</taxon>
        <taxon>campanulids</taxon>
        <taxon>Asterales</taxon>
        <taxon>Asteraceae</taxon>
        <taxon>Asteroideae</taxon>
        <taxon>Heliantheae alliance</taxon>
        <taxon>Heliantheae</taxon>
        <taxon>Helianthus</taxon>
    </lineage>
</organism>
<protein>
    <submittedName>
        <fullName evidence="1">Uncharacterized protein</fullName>
    </submittedName>
</protein>
<dbReference type="Gramene" id="mRNA:HanXRQr2_Chr11g0490311">
    <property type="protein sequence ID" value="CDS:HanXRQr2_Chr11g0490311.1"/>
    <property type="gene ID" value="HanXRQr2_Chr11g0490311"/>
</dbReference>
<keyword evidence="2" id="KW-1185">Reference proteome</keyword>
<dbReference type="EMBL" id="MNCJ02000326">
    <property type="protein sequence ID" value="KAF5781995.1"/>
    <property type="molecule type" value="Genomic_DNA"/>
</dbReference>
<gene>
    <name evidence="1" type="ORF">HanXRQr2_Chr11g0490311</name>
</gene>
<dbReference type="Proteomes" id="UP000215914">
    <property type="component" value="Unassembled WGS sequence"/>
</dbReference>
<reference evidence="1" key="2">
    <citation type="submission" date="2020-06" db="EMBL/GenBank/DDBJ databases">
        <title>Helianthus annuus Genome sequencing and assembly Release 2.</title>
        <authorList>
            <person name="Gouzy J."/>
            <person name="Langlade N."/>
            <person name="Munos S."/>
        </authorList>
    </citation>
    <scope>NUCLEOTIDE SEQUENCE</scope>
    <source>
        <tissue evidence="1">Leaves</tissue>
    </source>
</reference>
<dbReference type="AlphaFoldDB" id="A0A9K3HPU2"/>
<reference evidence="1" key="1">
    <citation type="journal article" date="2017" name="Nature">
        <title>The sunflower genome provides insights into oil metabolism, flowering and Asterid evolution.</title>
        <authorList>
            <person name="Badouin H."/>
            <person name="Gouzy J."/>
            <person name="Grassa C.J."/>
            <person name="Murat F."/>
            <person name="Staton S.E."/>
            <person name="Cottret L."/>
            <person name="Lelandais-Briere C."/>
            <person name="Owens G.L."/>
            <person name="Carrere S."/>
            <person name="Mayjonade B."/>
            <person name="Legrand L."/>
            <person name="Gill N."/>
            <person name="Kane N.C."/>
            <person name="Bowers J.E."/>
            <person name="Hubner S."/>
            <person name="Bellec A."/>
            <person name="Berard A."/>
            <person name="Berges H."/>
            <person name="Blanchet N."/>
            <person name="Boniface M.C."/>
            <person name="Brunel D."/>
            <person name="Catrice O."/>
            <person name="Chaidir N."/>
            <person name="Claudel C."/>
            <person name="Donnadieu C."/>
            <person name="Faraut T."/>
            <person name="Fievet G."/>
            <person name="Helmstetter N."/>
            <person name="King M."/>
            <person name="Knapp S.J."/>
            <person name="Lai Z."/>
            <person name="Le Paslier M.C."/>
            <person name="Lippi Y."/>
            <person name="Lorenzon L."/>
            <person name="Mandel J.R."/>
            <person name="Marage G."/>
            <person name="Marchand G."/>
            <person name="Marquand E."/>
            <person name="Bret-Mestries E."/>
            <person name="Morien E."/>
            <person name="Nambeesan S."/>
            <person name="Nguyen T."/>
            <person name="Pegot-Espagnet P."/>
            <person name="Pouilly N."/>
            <person name="Raftis F."/>
            <person name="Sallet E."/>
            <person name="Schiex T."/>
            <person name="Thomas J."/>
            <person name="Vandecasteele C."/>
            <person name="Vares D."/>
            <person name="Vear F."/>
            <person name="Vautrin S."/>
            <person name="Crespi M."/>
            <person name="Mangin B."/>
            <person name="Burke J.M."/>
            <person name="Salse J."/>
            <person name="Munos S."/>
            <person name="Vincourt P."/>
            <person name="Rieseberg L.H."/>
            <person name="Langlade N.B."/>
        </authorList>
    </citation>
    <scope>NUCLEOTIDE SEQUENCE</scope>
    <source>
        <tissue evidence="1">Leaves</tissue>
    </source>
</reference>
<evidence type="ECO:0000313" key="2">
    <source>
        <dbReference type="Proteomes" id="UP000215914"/>
    </source>
</evidence>
<accession>A0A9K3HPU2</accession>
<name>A0A9K3HPU2_HELAN</name>